<sequence>MYAAPLRLALAFLFLLLTSVQPGLFSMASAKSLTSAKPAEVAQAHTSHEAADHGHRHHAGADGGHAQSKVQHHKGGKFSDSGCEVHCALVTALPVDCPFLRQPASGGHGVTRIVALVDGKTSVLAKPPRHLN</sequence>
<reference evidence="2" key="1">
    <citation type="submission" date="2020-04" db="EMBL/GenBank/DDBJ databases">
        <title>Nitratireductor sp. nov. isolated from mangrove soil.</title>
        <authorList>
            <person name="Ye Y."/>
        </authorList>
    </citation>
    <scope>NUCLEOTIDE SEQUENCE</scope>
    <source>
        <strain evidence="2">SY7</strain>
    </source>
</reference>
<dbReference type="Proteomes" id="UP000321389">
    <property type="component" value="Chromosome"/>
</dbReference>
<dbReference type="EMBL" id="CP042301">
    <property type="protein sequence ID" value="QDZ01385.1"/>
    <property type="molecule type" value="Genomic_DNA"/>
</dbReference>
<proteinExistence type="predicted"/>
<dbReference type="OrthoDB" id="8082879at2"/>
<organism evidence="2 3">
    <name type="scientific">Nitratireductor mangrovi</name>
    <dbReference type="NCBI Taxonomy" id="2599600"/>
    <lineage>
        <taxon>Bacteria</taxon>
        <taxon>Pseudomonadati</taxon>
        <taxon>Pseudomonadota</taxon>
        <taxon>Alphaproteobacteria</taxon>
        <taxon>Hyphomicrobiales</taxon>
        <taxon>Phyllobacteriaceae</taxon>
        <taxon>Nitratireductor</taxon>
    </lineage>
</organism>
<evidence type="ECO:0000313" key="3">
    <source>
        <dbReference type="Proteomes" id="UP000321389"/>
    </source>
</evidence>
<accession>A0A5B8L0C6</accession>
<protein>
    <submittedName>
        <fullName evidence="2">Uncharacterized protein</fullName>
    </submittedName>
</protein>
<evidence type="ECO:0000256" key="1">
    <source>
        <dbReference type="SAM" id="MobiDB-lite"/>
    </source>
</evidence>
<name>A0A5B8L0C6_9HYPH</name>
<gene>
    <name evidence="2" type="ORF">FQ775_13920</name>
</gene>
<keyword evidence="3" id="KW-1185">Reference proteome</keyword>
<dbReference type="RefSeq" id="WP_146300030.1">
    <property type="nucleotide sequence ID" value="NZ_CP042301.2"/>
</dbReference>
<dbReference type="AlphaFoldDB" id="A0A5B8L0C6"/>
<feature type="region of interest" description="Disordered" evidence="1">
    <location>
        <begin position="38"/>
        <end position="75"/>
    </location>
</feature>
<dbReference type="KEGG" id="niy:FQ775_13920"/>
<evidence type="ECO:0000313" key="2">
    <source>
        <dbReference type="EMBL" id="QDZ01385.1"/>
    </source>
</evidence>